<reference evidence="1 2" key="1">
    <citation type="submission" date="2019-09" db="EMBL/GenBank/DDBJ databases">
        <authorList>
            <person name="Cremers G."/>
        </authorList>
    </citation>
    <scope>NUCLEOTIDE SEQUENCE [LARGE SCALE GENOMIC DNA]</scope>
    <source>
        <strain evidence="1">4A</strain>
    </source>
</reference>
<proteinExistence type="predicted"/>
<dbReference type="EMBL" id="CABFVA020000025">
    <property type="protein sequence ID" value="VVM05614.1"/>
    <property type="molecule type" value="Genomic_DNA"/>
</dbReference>
<dbReference type="InterPro" id="IPR043519">
    <property type="entry name" value="NT_sf"/>
</dbReference>
<dbReference type="AlphaFoldDB" id="A0A5E6MBD6"/>
<sequence>MLARHLAAKSRCFIPRNKPVKLESLKQIAAALNAAGARYLVVGGLAVVAHGYGRSTMDMDLVVDFARKNLSSVFSALARLGYRPVPPVDPMDLADPSARKRWVEEKGMRVLPLQSETHWETPVDIFVIETFSFEREYEQALRERLPGGEPIRFVRVETLIEMKQGAGRHQDLADIEELKLSLSEEKRGEENGA</sequence>
<keyword evidence="2" id="KW-1185">Reference proteome</keyword>
<evidence type="ECO:0000313" key="2">
    <source>
        <dbReference type="Proteomes" id="UP000334923"/>
    </source>
</evidence>
<evidence type="ECO:0000313" key="1">
    <source>
        <dbReference type="EMBL" id="VVM05614.1"/>
    </source>
</evidence>
<gene>
    <name evidence="1" type="ORF">MAMT_00697</name>
</gene>
<dbReference type="Proteomes" id="UP000334923">
    <property type="component" value="Unassembled WGS sequence"/>
</dbReference>
<accession>A0A5E6MBD6</accession>
<evidence type="ECO:0008006" key="3">
    <source>
        <dbReference type="Google" id="ProtNLM"/>
    </source>
</evidence>
<organism evidence="1 2">
    <name type="scientific">Methylacidimicrobium tartarophylax</name>
    <dbReference type="NCBI Taxonomy" id="1041768"/>
    <lineage>
        <taxon>Bacteria</taxon>
        <taxon>Pseudomonadati</taxon>
        <taxon>Verrucomicrobiota</taxon>
        <taxon>Methylacidimicrobium</taxon>
    </lineage>
</organism>
<name>A0A5E6MBD6_9BACT</name>
<dbReference type="SUPFAM" id="SSF81301">
    <property type="entry name" value="Nucleotidyltransferase"/>
    <property type="match status" value="1"/>
</dbReference>
<protein>
    <recommendedName>
        <fullName evidence="3">Nucleotidyltransferase family protein</fullName>
    </recommendedName>
</protein>
<dbReference type="Gene3D" id="3.30.460.40">
    <property type="match status" value="1"/>
</dbReference>